<comment type="caution">
    <text evidence="1">The sequence shown here is derived from an EMBL/GenBank/DDBJ whole genome shotgun (WGS) entry which is preliminary data.</text>
</comment>
<dbReference type="Proteomes" id="UP001140949">
    <property type="component" value="Unassembled WGS sequence"/>
</dbReference>
<evidence type="ECO:0000313" key="2">
    <source>
        <dbReference type="Proteomes" id="UP001140949"/>
    </source>
</evidence>
<keyword evidence="2" id="KW-1185">Reference proteome</keyword>
<evidence type="ECO:0000313" key="1">
    <source>
        <dbReference type="EMBL" id="KAJ6806475.1"/>
    </source>
</evidence>
<gene>
    <name evidence="1" type="ORF">M6B38_174690</name>
</gene>
<reference evidence="1" key="2">
    <citation type="submission" date="2023-04" db="EMBL/GenBank/DDBJ databases">
        <authorList>
            <person name="Bruccoleri R.E."/>
            <person name="Oakeley E.J."/>
            <person name="Faust A.-M."/>
            <person name="Dessus-Babus S."/>
            <person name="Altorfer M."/>
            <person name="Burckhardt D."/>
            <person name="Oertli M."/>
            <person name="Naumann U."/>
            <person name="Petersen F."/>
            <person name="Wong J."/>
        </authorList>
    </citation>
    <scope>NUCLEOTIDE SEQUENCE</scope>
    <source>
        <strain evidence="1">GSM-AAB239-AS_SAM_17_03QT</strain>
        <tissue evidence="1">Leaf</tissue>
    </source>
</reference>
<accession>A0AAX6ERQ5</accession>
<protein>
    <submittedName>
        <fullName evidence="1">Uncharacterized protein</fullName>
    </submittedName>
</protein>
<proteinExistence type="predicted"/>
<reference evidence="1" key="1">
    <citation type="journal article" date="2023" name="GigaByte">
        <title>Genome assembly of the bearded iris, Iris pallida Lam.</title>
        <authorList>
            <person name="Bruccoleri R.E."/>
            <person name="Oakeley E.J."/>
            <person name="Faust A.M.E."/>
            <person name="Altorfer M."/>
            <person name="Dessus-Babus S."/>
            <person name="Burckhardt D."/>
            <person name="Oertli M."/>
            <person name="Naumann U."/>
            <person name="Petersen F."/>
            <person name="Wong J."/>
        </authorList>
    </citation>
    <scope>NUCLEOTIDE SEQUENCE</scope>
    <source>
        <strain evidence="1">GSM-AAB239-AS_SAM_17_03QT</strain>
    </source>
</reference>
<dbReference type="AlphaFoldDB" id="A0AAX6ERQ5"/>
<organism evidence="1 2">
    <name type="scientific">Iris pallida</name>
    <name type="common">Sweet iris</name>
    <dbReference type="NCBI Taxonomy" id="29817"/>
    <lineage>
        <taxon>Eukaryota</taxon>
        <taxon>Viridiplantae</taxon>
        <taxon>Streptophyta</taxon>
        <taxon>Embryophyta</taxon>
        <taxon>Tracheophyta</taxon>
        <taxon>Spermatophyta</taxon>
        <taxon>Magnoliopsida</taxon>
        <taxon>Liliopsida</taxon>
        <taxon>Asparagales</taxon>
        <taxon>Iridaceae</taxon>
        <taxon>Iridoideae</taxon>
        <taxon>Irideae</taxon>
        <taxon>Iris</taxon>
    </lineage>
</organism>
<name>A0AAX6ERQ5_IRIPA</name>
<sequence length="50" mass="5564">MWSMIGFGNTCNFAYWLDSTTNPGNYYGRTDEATRGDLAQVVEPAADQEV</sequence>
<dbReference type="EMBL" id="JANAVB010034617">
    <property type="protein sequence ID" value="KAJ6806475.1"/>
    <property type="molecule type" value="Genomic_DNA"/>
</dbReference>